<dbReference type="CDD" id="cd00397">
    <property type="entry name" value="DNA_BRE_C"/>
    <property type="match status" value="1"/>
</dbReference>
<dbReference type="GO" id="GO:0003677">
    <property type="term" value="F:DNA binding"/>
    <property type="evidence" value="ECO:0007669"/>
    <property type="project" value="UniProtKB-KW"/>
</dbReference>
<dbReference type="AlphaFoldDB" id="A0A4Y6PLS1"/>
<dbReference type="InterPro" id="IPR013762">
    <property type="entry name" value="Integrase-like_cat_sf"/>
</dbReference>
<keyword evidence="3" id="KW-0233">DNA recombination</keyword>
<evidence type="ECO:0000313" key="6">
    <source>
        <dbReference type="Proteomes" id="UP000315995"/>
    </source>
</evidence>
<dbReference type="GO" id="GO:0015074">
    <property type="term" value="P:DNA integration"/>
    <property type="evidence" value="ECO:0007669"/>
    <property type="project" value="InterPro"/>
</dbReference>
<protein>
    <submittedName>
        <fullName evidence="5">Phage integrase family protein</fullName>
    </submittedName>
</protein>
<dbReference type="EMBL" id="CP041186">
    <property type="protein sequence ID" value="QDG49274.1"/>
    <property type="molecule type" value="Genomic_DNA"/>
</dbReference>
<dbReference type="RefSeq" id="WP_141195773.1">
    <property type="nucleotide sequence ID" value="NZ_CP041186.1"/>
</dbReference>
<evidence type="ECO:0000313" key="5">
    <source>
        <dbReference type="EMBL" id="QDG49274.1"/>
    </source>
</evidence>
<evidence type="ECO:0000259" key="4">
    <source>
        <dbReference type="PROSITE" id="PS51898"/>
    </source>
</evidence>
<keyword evidence="6" id="KW-1185">Reference proteome</keyword>
<dbReference type="InterPro" id="IPR010998">
    <property type="entry name" value="Integrase_recombinase_N"/>
</dbReference>
<reference evidence="5 6" key="1">
    <citation type="submission" date="2019-06" db="EMBL/GenBank/DDBJ databases">
        <title>Persicimonas caeni gen. nov., sp. nov., a predatory bacterium isolated from solar saltern.</title>
        <authorList>
            <person name="Wang S."/>
        </authorList>
    </citation>
    <scope>NUCLEOTIDE SEQUENCE [LARGE SCALE GENOMIC DNA]</scope>
    <source>
        <strain evidence="5 6">YN101</strain>
    </source>
</reference>
<proteinExistence type="inferred from homology"/>
<dbReference type="InterPro" id="IPR050090">
    <property type="entry name" value="Tyrosine_recombinase_XerCD"/>
</dbReference>
<accession>A0A4Y6PLS1</accession>
<dbReference type="Pfam" id="PF00589">
    <property type="entry name" value="Phage_integrase"/>
    <property type="match status" value="1"/>
</dbReference>
<dbReference type="SUPFAM" id="SSF56349">
    <property type="entry name" value="DNA breaking-rejoining enzymes"/>
    <property type="match status" value="1"/>
</dbReference>
<dbReference type="OrthoDB" id="5418320at2"/>
<evidence type="ECO:0000256" key="2">
    <source>
        <dbReference type="ARBA" id="ARBA00023125"/>
    </source>
</evidence>
<accession>A0A5B8XXU4</accession>
<dbReference type="InterPro" id="IPR011010">
    <property type="entry name" value="DNA_brk_join_enz"/>
</dbReference>
<evidence type="ECO:0000256" key="3">
    <source>
        <dbReference type="ARBA" id="ARBA00023172"/>
    </source>
</evidence>
<dbReference type="PANTHER" id="PTHR30349">
    <property type="entry name" value="PHAGE INTEGRASE-RELATED"/>
    <property type="match status" value="1"/>
</dbReference>
<dbReference type="GO" id="GO:0006310">
    <property type="term" value="P:DNA recombination"/>
    <property type="evidence" value="ECO:0007669"/>
    <property type="project" value="UniProtKB-KW"/>
</dbReference>
<dbReference type="Gene3D" id="1.10.443.10">
    <property type="entry name" value="Intergrase catalytic core"/>
    <property type="match status" value="1"/>
</dbReference>
<dbReference type="InterPro" id="IPR002104">
    <property type="entry name" value="Integrase_catalytic"/>
</dbReference>
<dbReference type="PROSITE" id="PS51898">
    <property type="entry name" value="TYR_RECOMBINASE"/>
    <property type="match status" value="1"/>
</dbReference>
<dbReference type="Proteomes" id="UP000315995">
    <property type="component" value="Chromosome"/>
</dbReference>
<gene>
    <name evidence="5" type="ORF">FIV42_00550</name>
</gene>
<feature type="domain" description="Tyr recombinase" evidence="4">
    <location>
        <begin position="259"/>
        <end position="464"/>
    </location>
</feature>
<dbReference type="PANTHER" id="PTHR30349:SF41">
    <property type="entry name" value="INTEGRASE_RECOMBINASE PROTEIN MJ0367-RELATED"/>
    <property type="match status" value="1"/>
</dbReference>
<name>A0A4Y6PLS1_PERCE</name>
<comment type="similarity">
    <text evidence="1">Belongs to the 'phage' integrase family.</text>
</comment>
<keyword evidence="2" id="KW-0238">DNA-binding</keyword>
<sequence length="468" mass="52632">MGKAIEPCIYPVKATKRYPAGFRVRKVVVDQWGEQRQITEIIRPIDESSEAKAEALEQARALVKTLERDKRTGRIFRRFDDPVKRDLPNVGYGINWSEYTPEEALALNRELKEEALEYQKDAGSATMREFAEETFLPWYEANTSKSNFQKKRAAWKAVLAYDKATAAGLGHRKLSSLRPSEIDDFVSWLAGRQKKDGSSYYSKSSIKGYFAVVRSLVKQWAADEGKANPADPAKLKTDPAKIKGRNKTEKVAGEGQLAKLEKGIELAISKSQKRYLYCRVILRYLHRVLTGTGMRVSEALFLRTEHVDWDGGTITIEGAAVDGVPGPTKTGKKLGDPAKGVRVIPMSEAVASTLREWLDLREQYDYPSADECPTIFCTIDGGYYTDDQVRDYYKRARKMFNKHTGGDRLEKAITPHDLRHTFNDRLRKAGVPSEVREAILGHADGETNRGYTNPKALEGRDAIEAVTS</sequence>
<evidence type="ECO:0000256" key="1">
    <source>
        <dbReference type="ARBA" id="ARBA00008857"/>
    </source>
</evidence>
<organism evidence="5 6">
    <name type="scientific">Persicimonas caeni</name>
    <dbReference type="NCBI Taxonomy" id="2292766"/>
    <lineage>
        <taxon>Bacteria</taxon>
        <taxon>Deltaproteobacteria</taxon>
        <taxon>Bradymonadales</taxon>
        <taxon>Bradymonadaceae</taxon>
        <taxon>Persicimonas</taxon>
    </lineage>
</organism>
<dbReference type="Gene3D" id="1.10.150.130">
    <property type="match status" value="1"/>
</dbReference>